<comment type="caution">
    <text evidence="1">The sequence shown here is derived from an EMBL/GenBank/DDBJ whole genome shotgun (WGS) entry which is preliminary data.</text>
</comment>
<feature type="non-terminal residue" evidence="1">
    <location>
        <position position="1"/>
    </location>
</feature>
<dbReference type="Proteomes" id="UP000823775">
    <property type="component" value="Unassembled WGS sequence"/>
</dbReference>
<protein>
    <submittedName>
        <fullName evidence="1">Uncharacterized protein</fullName>
    </submittedName>
</protein>
<organism evidence="1 2">
    <name type="scientific">Datura stramonium</name>
    <name type="common">Jimsonweed</name>
    <name type="synonym">Common thornapple</name>
    <dbReference type="NCBI Taxonomy" id="4076"/>
    <lineage>
        <taxon>Eukaryota</taxon>
        <taxon>Viridiplantae</taxon>
        <taxon>Streptophyta</taxon>
        <taxon>Embryophyta</taxon>
        <taxon>Tracheophyta</taxon>
        <taxon>Spermatophyta</taxon>
        <taxon>Magnoliopsida</taxon>
        <taxon>eudicotyledons</taxon>
        <taxon>Gunneridae</taxon>
        <taxon>Pentapetalae</taxon>
        <taxon>asterids</taxon>
        <taxon>lamiids</taxon>
        <taxon>Solanales</taxon>
        <taxon>Solanaceae</taxon>
        <taxon>Solanoideae</taxon>
        <taxon>Datureae</taxon>
        <taxon>Datura</taxon>
    </lineage>
</organism>
<sequence length="81" mass="9376">YEYNAYMCIGVSLEDENLKRLRVRVGREGTMSENEASYTSRVGSAWWRCATVSWGIIWTSHQQHPVQKPSHGTRWSEAMIV</sequence>
<dbReference type="EMBL" id="JACEIK010002068">
    <property type="protein sequence ID" value="MCD9558844.1"/>
    <property type="molecule type" value="Genomic_DNA"/>
</dbReference>
<evidence type="ECO:0000313" key="2">
    <source>
        <dbReference type="Proteomes" id="UP000823775"/>
    </source>
</evidence>
<reference evidence="1 2" key="1">
    <citation type="journal article" date="2021" name="BMC Genomics">
        <title>Datura genome reveals duplications of psychoactive alkaloid biosynthetic genes and high mutation rate following tissue culture.</title>
        <authorList>
            <person name="Rajewski A."/>
            <person name="Carter-House D."/>
            <person name="Stajich J."/>
            <person name="Litt A."/>
        </authorList>
    </citation>
    <scope>NUCLEOTIDE SEQUENCE [LARGE SCALE GENOMIC DNA]</scope>
    <source>
        <strain evidence="1">AR-01</strain>
    </source>
</reference>
<accession>A0ABS8UL79</accession>
<keyword evidence="2" id="KW-1185">Reference proteome</keyword>
<gene>
    <name evidence="1" type="ORF">HAX54_016471</name>
</gene>
<proteinExistence type="predicted"/>
<name>A0ABS8UL79_DATST</name>
<evidence type="ECO:0000313" key="1">
    <source>
        <dbReference type="EMBL" id="MCD9558844.1"/>
    </source>
</evidence>